<evidence type="ECO:0000256" key="5">
    <source>
        <dbReference type="SAM" id="Coils"/>
    </source>
</evidence>
<evidence type="ECO:0000256" key="1">
    <source>
        <dbReference type="ARBA" id="ARBA00022491"/>
    </source>
</evidence>
<dbReference type="SMART" id="SM00422">
    <property type="entry name" value="HTH_MERR"/>
    <property type="match status" value="1"/>
</dbReference>
<dbReference type="RefSeq" id="WP_111323773.1">
    <property type="nucleotide sequence ID" value="NZ_BIFX01000003.1"/>
</dbReference>
<dbReference type="PRINTS" id="PR00040">
    <property type="entry name" value="HTHMERR"/>
</dbReference>
<keyword evidence="5" id="KW-0175">Coiled coil</keyword>
<dbReference type="CDD" id="cd01282">
    <property type="entry name" value="HTH_MerR-like_sg3"/>
    <property type="match status" value="1"/>
</dbReference>
<proteinExistence type="predicted"/>
<gene>
    <name evidence="7" type="ORF">EI42_03409</name>
</gene>
<dbReference type="PANTHER" id="PTHR30204:SF69">
    <property type="entry name" value="MERR-FAMILY TRANSCRIPTIONAL REGULATOR"/>
    <property type="match status" value="1"/>
</dbReference>
<dbReference type="PROSITE" id="PS50937">
    <property type="entry name" value="HTH_MERR_2"/>
    <property type="match status" value="1"/>
</dbReference>
<name>A0A326U6N3_THEHA</name>
<comment type="caution">
    <text evidence="7">The sequence shown here is derived from an EMBL/GenBank/DDBJ whole genome shotgun (WGS) entry which is preliminary data.</text>
</comment>
<evidence type="ECO:0000313" key="7">
    <source>
        <dbReference type="EMBL" id="PZW28031.1"/>
    </source>
</evidence>
<dbReference type="GO" id="GO:0003700">
    <property type="term" value="F:DNA-binding transcription factor activity"/>
    <property type="evidence" value="ECO:0007669"/>
    <property type="project" value="InterPro"/>
</dbReference>
<evidence type="ECO:0000313" key="8">
    <source>
        <dbReference type="Proteomes" id="UP000248806"/>
    </source>
</evidence>
<keyword evidence="1" id="KW-0678">Repressor</keyword>
<protein>
    <submittedName>
        <fullName evidence="7">DNA-binding transcriptional MerR regulator</fullName>
    </submittedName>
</protein>
<feature type="coiled-coil region" evidence="5">
    <location>
        <begin position="83"/>
        <end position="110"/>
    </location>
</feature>
<dbReference type="InterPro" id="IPR000551">
    <property type="entry name" value="MerR-type_HTH_dom"/>
</dbReference>
<dbReference type="InterPro" id="IPR047057">
    <property type="entry name" value="MerR_fam"/>
</dbReference>
<dbReference type="PANTHER" id="PTHR30204">
    <property type="entry name" value="REDOX-CYCLING DRUG-SENSING TRANSCRIPTIONAL ACTIVATOR SOXR"/>
    <property type="match status" value="1"/>
</dbReference>
<dbReference type="SUPFAM" id="SSF46955">
    <property type="entry name" value="Putative DNA-binding domain"/>
    <property type="match status" value="1"/>
</dbReference>
<dbReference type="GO" id="GO:0003677">
    <property type="term" value="F:DNA binding"/>
    <property type="evidence" value="ECO:0007669"/>
    <property type="project" value="UniProtKB-KW"/>
</dbReference>
<evidence type="ECO:0000256" key="4">
    <source>
        <dbReference type="ARBA" id="ARBA00023163"/>
    </source>
</evidence>
<dbReference type="EMBL" id="QKUF01000011">
    <property type="protein sequence ID" value="PZW28031.1"/>
    <property type="molecule type" value="Genomic_DNA"/>
</dbReference>
<reference evidence="7 8" key="1">
    <citation type="submission" date="2018-06" db="EMBL/GenBank/DDBJ databases">
        <title>Genomic Encyclopedia of Archaeal and Bacterial Type Strains, Phase II (KMG-II): from individual species to whole genera.</title>
        <authorList>
            <person name="Goeker M."/>
        </authorList>
    </citation>
    <scope>NUCLEOTIDE SEQUENCE [LARGE SCALE GENOMIC DNA]</scope>
    <source>
        <strain evidence="7 8">ATCC BAA-1881</strain>
    </source>
</reference>
<organism evidence="7 8">
    <name type="scientific">Thermosporothrix hazakensis</name>
    <dbReference type="NCBI Taxonomy" id="644383"/>
    <lineage>
        <taxon>Bacteria</taxon>
        <taxon>Bacillati</taxon>
        <taxon>Chloroflexota</taxon>
        <taxon>Ktedonobacteria</taxon>
        <taxon>Ktedonobacterales</taxon>
        <taxon>Thermosporotrichaceae</taxon>
        <taxon>Thermosporothrix</taxon>
    </lineage>
</organism>
<feature type="domain" description="HTH merR-type" evidence="6">
    <location>
        <begin position="1"/>
        <end position="68"/>
    </location>
</feature>
<evidence type="ECO:0000256" key="2">
    <source>
        <dbReference type="ARBA" id="ARBA00023015"/>
    </source>
</evidence>
<accession>A0A326U6N3</accession>
<dbReference type="OrthoDB" id="9806513at2"/>
<evidence type="ECO:0000259" key="6">
    <source>
        <dbReference type="PROSITE" id="PS50937"/>
    </source>
</evidence>
<dbReference type="InterPro" id="IPR009061">
    <property type="entry name" value="DNA-bd_dom_put_sf"/>
</dbReference>
<keyword evidence="2" id="KW-0805">Transcription regulation</keyword>
<dbReference type="Pfam" id="PF13411">
    <property type="entry name" value="MerR_1"/>
    <property type="match status" value="1"/>
</dbReference>
<sequence length="113" mass="13078">MKVGELAKATGASVRSLHYYEEQGVLRSRRLPNGYREYDASAIEQVKLIRKFLTLGLTLEDFRLLAPCFERQEQGEPPCASARIRYREKLAEIDERIADLQALRARVEQRLQL</sequence>
<keyword evidence="4" id="KW-0804">Transcription</keyword>
<dbReference type="Gene3D" id="1.10.1660.10">
    <property type="match status" value="1"/>
</dbReference>
<keyword evidence="8" id="KW-1185">Reference proteome</keyword>
<dbReference type="Proteomes" id="UP000248806">
    <property type="component" value="Unassembled WGS sequence"/>
</dbReference>
<keyword evidence="3 7" id="KW-0238">DNA-binding</keyword>
<evidence type="ECO:0000256" key="3">
    <source>
        <dbReference type="ARBA" id="ARBA00023125"/>
    </source>
</evidence>
<dbReference type="AlphaFoldDB" id="A0A326U6N3"/>